<evidence type="ECO:0000313" key="3">
    <source>
        <dbReference type="Proteomes" id="UP000533080"/>
    </source>
</evidence>
<evidence type="ECO:0000259" key="1">
    <source>
        <dbReference type="Pfam" id="PF20093"/>
    </source>
</evidence>
<protein>
    <recommendedName>
        <fullName evidence="1">DUF6484 domain-containing protein</fullName>
    </recommendedName>
</protein>
<organism evidence="2 3">
    <name type="scientific">Myxococcus xanthus</name>
    <dbReference type="NCBI Taxonomy" id="34"/>
    <lineage>
        <taxon>Bacteria</taxon>
        <taxon>Pseudomonadati</taxon>
        <taxon>Myxococcota</taxon>
        <taxon>Myxococcia</taxon>
        <taxon>Myxococcales</taxon>
        <taxon>Cystobacterineae</taxon>
        <taxon>Myxococcaceae</taxon>
        <taxon>Myxococcus</taxon>
    </lineage>
</organism>
<dbReference type="EMBL" id="JABFNT010000048">
    <property type="protein sequence ID" value="NOJ79988.1"/>
    <property type="molecule type" value="Genomic_DNA"/>
</dbReference>
<comment type="caution">
    <text evidence="2">The sequence shown here is derived from an EMBL/GenBank/DDBJ whole genome shotgun (WGS) entry which is preliminary data.</text>
</comment>
<reference evidence="2 3" key="1">
    <citation type="submission" date="2020-05" db="EMBL/GenBank/DDBJ databases">
        <authorList>
            <person name="Whitworth D."/>
        </authorList>
    </citation>
    <scope>NUCLEOTIDE SEQUENCE [LARGE SCALE GENOMIC DNA]</scope>
    <source>
        <strain evidence="2 3">AM005</strain>
    </source>
</reference>
<dbReference type="AlphaFoldDB" id="A0A7Y4IIN0"/>
<sequence length="177" mass="18939">MSVTMGKPPEGESGEAPRERVWGTRLGWLTGMDAAGRLLVDFGGNTEGPLPARRTLELTPEMVHAAVAARQCAVLLFEDGNPRFPLVVGLERAPSSTPLLDAVLERTGAERESAPESTEAFVDGQRVSIEGEDEIVLRCGEASITLRRNGKVIIRGVYVETNSSGVNRIKGGSVQVN</sequence>
<name>A0A7Y4IIN0_MYXXA</name>
<feature type="domain" description="DUF6484" evidence="1">
    <location>
        <begin position="26"/>
        <end position="90"/>
    </location>
</feature>
<dbReference type="InterPro" id="IPR045506">
    <property type="entry name" value="DUF6484"/>
</dbReference>
<gene>
    <name evidence="2" type="ORF">HNV28_16840</name>
</gene>
<dbReference type="RefSeq" id="WP_171442217.1">
    <property type="nucleotide sequence ID" value="NZ_JABFNS010000111.1"/>
</dbReference>
<dbReference type="Proteomes" id="UP000533080">
    <property type="component" value="Unassembled WGS sequence"/>
</dbReference>
<dbReference type="Pfam" id="PF20093">
    <property type="entry name" value="DUF6484"/>
    <property type="match status" value="1"/>
</dbReference>
<evidence type="ECO:0000313" key="2">
    <source>
        <dbReference type="EMBL" id="NOJ79988.1"/>
    </source>
</evidence>
<accession>A0A7Y4IIN0</accession>
<proteinExistence type="predicted"/>